<evidence type="ECO:0000256" key="11">
    <source>
        <dbReference type="ARBA" id="ARBA00022840"/>
    </source>
</evidence>
<evidence type="ECO:0000256" key="2">
    <source>
        <dbReference type="ARBA" id="ARBA00004123"/>
    </source>
</evidence>
<dbReference type="PROSITE" id="PS50160">
    <property type="entry name" value="DNA_LIGASE_A3"/>
    <property type="match status" value="1"/>
</dbReference>
<accession>A0A7R9T7J1</accession>
<dbReference type="InterPro" id="IPR036420">
    <property type="entry name" value="BRCT_dom_sf"/>
</dbReference>
<dbReference type="GO" id="GO:0005524">
    <property type="term" value="F:ATP binding"/>
    <property type="evidence" value="ECO:0007669"/>
    <property type="project" value="UniProtKB-KW"/>
</dbReference>
<dbReference type="InterPro" id="IPR016059">
    <property type="entry name" value="DNA_ligase_ATP-dep_CS"/>
</dbReference>
<dbReference type="SUPFAM" id="SSF56091">
    <property type="entry name" value="DNA ligase/mRNA capping enzyme, catalytic domain"/>
    <property type="match status" value="1"/>
</dbReference>
<dbReference type="GO" id="GO:0006297">
    <property type="term" value="P:nucleotide-excision repair, DNA gap filling"/>
    <property type="evidence" value="ECO:0007669"/>
    <property type="project" value="TreeGrafter"/>
</dbReference>
<dbReference type="Gene3D" id="3.40.50.10190">
    <property type="entry name" value="BRCT domain"/>
    <property type="match status" value="1"/>
</dbReference>
<protein>
    <recommendedName>
        <fullName evidence="5">DNA ligase 4</fullName>
        <ecNumber evidence="4">6.5.1.1</ecNumber>
    </recommendedName>
    <alternativeName>
        <fullName evidence="17">DNA ligase IV</fullName>
    </alternativeName>
    <alternativeName>
        <fullName evidence="16">Polydeoxyribonucleotide synthase [ATP] 4</fullName>
    </alternativeName>
</protein>
<dbReference type="InterPro" id="IPR036599">
    <property type="entry name" value="DNA_ligase_N_sf"/>
</dbReference>
<dbReference type="PROSITE" id="PS50172">
    <property type="entry name" value="BRCT"/>
    <property type="match status" value="1"/>
</dbReference>
<dbReference type="EMBL" id="HBDZ01000160">
    <property type="protein sequence ID" value="CAD8227612.1"/>
    <property type="molecule type" value="Transcribed_RNA"/>
</dbReference>
<dbReference type="InterPro" id="IPR044125">
    <property type="entry name" value="Adenylation_DNA_ligase_IV"/>
</dbReference>
<sequence length="1057" mass="116424">MRRNPIEMAAGDAPVGAPTERSGGTDAHRRDVGGAGRFAFGRLVECYDALVQAHGRLHRRRILEALFEQYEATETHPGSARTHSDYFALLRLLLPRLDKERSVYGLKETALAKALVKALHLGESSEEAKRLFEWRTNAGEATGNLAQAAKKVLHRRCTSRGRSIKDVNDYLDRLMRTAGQRGDGEKGKAYGATSMQAAVLSEMTNNLGEEEMFWVIKHVLKDDFKLGCGETAVFNVFHTDAKEHMNTTSSLRDVAETCGRNRNKRVRRRDVEVGKCVRAMLASATRSVERAANVMRGKNIVVECKFDGERSQVHFDRSKGGAPAVHMYSRKMNDHADVYKVLTPILERAFAPGVQRAILDCEVVAYSPEAAAEGKGGFVPFGTVRGIAKALGDGGKDAVREPRDAEMCLIVFDIIYVNDTSLLHYTLEDRHSVLKKHLRPTRDAGIGAIDLVVPDLVPILPGRVDHYSDRASSGGKEAESLIRSVFERSIDRAEEGILIKDLASRWEPADRGDAWLKMKPDYVKGRVDLDCLIIGAFYGTNRRGGGIAEFLVGLGKEPVVPGAQPTQWESFAKIGGGFSDQDRNTIRDKLKDHLIKYEPNKNPPEYIVTHHVMERPHFWVAPGCGIVLQVAADVRLIHSDVFASKYSLRFPRCERVRYDKSANESLTDKGLDRIIAENTKAGGGGMMLMTSGHLEGVGSPGKTKTKQRKAPQPQREIMEARYRMPDGRRVQMLSEALQGMHVHIVQGAEGDALWQLQIKVIRNGGELLMNLPKAKMPTVPKRTLGRGMKRSEAPTPVGDMPAYDDDIVVVAPTPKSAALDILRRADNVDVLSPDWLDECDEHQVRAPIQACHYVFMCSATRRRLSAEIDEYGDSYTEEVTAKRVRTLINTVSCGPQGGVDGWPRRGASAREALIDEYEEIRTPLNALAGACILLLPTAPAGSPAARRQESDLRALACEARYAGAEVLPGGVGQPSGRLQAGGSGGSSQVYPTHVVLYYDPMFDIVECTQLDGAVRKPVDIAVRHGALVVKHTWLEASLRGNEFVDESGHRMTDARSS</sequence>
<evidence type="ECO:0000256" key="17">
    <source>
        <dbReference type="ARBA" id="ARBA00031942"/>
    </source>
</evidence>
<dbReference type="GO" id="GO:0032807">
    <property type="term" value="C:DNA ligase IV complex"/>
    <property type="evidence" value="ECO:0007669"/>
    <property type="project" value="TreeGrafter"/>
</dbReference>
<dbReference type="InterPro" id="IPR001357">
    <property type="entry name" value="BRCT_dom"/>
</dbReference>
<dbReference type="GO" id="GO:0003677">
    <property type="term" value="F:DNA binding"/>
    <property type="evidence" value="ECO:0007669"/>
    <property type="project" value="InterPro"/>
</dbReference>
<keyword evidence="13" id="KW-0233">DNA recombination</keyword>
<dbReference type="InterPro" id="IPR012340">
    <property type="entry name" value="NA-bd_OB-fold"/>
</dbReference>
<dbReference type="NCBIfam" id="TIGR00574">
    <property type="entry name" value="dnl1"/>
    <property type="match status" value="1"/>
</dbReference>
<proteinExistence type="inferred from homology"/>
<keyword evidence="7" id="KW-0479">Metal-binding</keyword>
<dbReference type="InterPro" id="IPR012309">
    <property type="entry name" value="DNA_ligase_ATP-dep_C"/>
</dbReference>
<dbReference type="Pfam" id="PF11411">
    <property type="entry name" value="DNA_ligase_IV"/>
    <property type="match status" value="1"/>
</dbReference>
<feature type="domain" description="BRCT" evidence="22">
    <location>
        <begin position="732"/>
        <end position="839"/>
    </location>
</feature>
<dbReference type="GO" id="GO:0071897">
    <property type="term" value="P:DNA biosynthetic process"/>
    <property type="evidence" value="ECO:0007669"/>
    <property type="project" value="InterPro"/>
</dbReference>
<evidence type="ECO:0000256" key="12">
    <source>
        <dbReference type="ARBA" id="ARBA00022842"/>
    </source>
</evidence>
<evidence type="ECO:0000259" key="22">
    <source>
        <dbReference type="PROSITE" id="PS50172"/>
    </source>
</evidence>
<keyword evidence="10" id="KW-0227">DNA damage</keyword>
<dbReference type="Gene3D" id="1.10.3260.10">
    <property type="entry name" value="DNA ligase, ATP-dependent, N-terminal domain"/>
    <property type="match status" value="1"/>
</dbReference>
<comment type="similarity">
    <text evidence="3 19">Belongs to the ATP-dependent DNA ligase family.</text>
</comment>
<dbReference type="GO" id="GO:0046872">
    <property type="term" value="F:metal ion binding"/>
    <property type="evidence" value="ECO:0007669"/>
    <property type="project" value="UniProtKB-KW"/>
</dbReference>
<dbReference type="SUPFAM" id="SSF50249">
    <property type="entry name" value="Nucleic acid-binding proteins"/>
    <property type="match status" value="1"/>
</dbReference>
<dbReference type="GO" id="GO:0003910">
    <property type="term" value="F:DNA ligase (ATP) activity"/>
    <property type="evidence" value="ECO:0007669"/>
    <property type="project" value="UniProtKB-EC"/>
</dbReference>
<feature type="region of interest" description="Disordered" evidence="20">
    <location>
        <begin position="1"/>
        <end position="29"/>
    </location>
</feature>
<evidence type="ECO:0000256" key="4">
    <source>
        <dbReference type="ARBA" id="ARBA00012727"/>
    </source>
</evidence>
<evidence type="ECO:0000256" key="15">
    <source>
        <dbReference type="ARBA" id="ARBA00023242"/>
    </source>
</evidence>
<dbReference type="InterPro" id="IPR000977">
    <property type="entry name" value="DNA_ligase_ATP-dep"/>
</dbReference>
<keyword evidence="11" id="KW-0067">ATP-binding</keyword>
<dbReference type="AlphaFoldDB" id="A0A7R9T7J1"/>
<comment type="catalytic activity">
    <reaction evidence="18">
        <text>ATP + (deoxyribonucleotide)n-3'-hydroxyl + 5'-phospho-(deoxyribonucleotide)m = (deoxyribonucleotide)n+m + AMP + diphosphate.</text>
        <dbReference type="EC" id="6.5.1.1"/>
    </reaction>
</comment>
<evidence type="ECO:0000256" key="18">
    <source>
        <dbReference type="ARBA" id="ARBA00034003"/>
    </source>
</evidence>
<reference evidence="23" key="1">
    <citation type="submission" date="2021-01" db="EMBL/GenBank/DDBJ databases">
        <authorList>
            <person name="Corre E."/>
            <person name="Pelletier E."/>
            <person name="Niang G."/>
            <person name="Scheremetjew M."/>
            <person name="Finn R."/>
            <person name="Kale V."/>
            <person name="Holt S."/>
            <person name="Cochrane G."/>
            <person name="Meng A."/>
            <person name="Brown T."/>
            <person name="Cohen L."/>
        </authorList>
    </citation>
    <scope>NUCLEOTIDE SEQUENCE</scope>
    <source>
        <strain evidence="23">CCMP1413</strain>
    </source>
</reference>
<evidence type="ECO:0000256" key="14">
    <source>
        <dbReference type="ARBA" id="ARBA00023204"/>
    </source>
</evidence>
<keyword evidence="15" id="KW-0539">Nucleus</keyword>
<dbReference type="InterPro" id="IPR021536">
    <property type="entry name" value="DNA_ligase_IV_dom"/>
</dbReference>
<comment type="cofactor">
    <cofactor evidence="1">
        <name>Mg(2+)</name>
        <dbReference type="ChEBI" id="CHEBI:18420"/>
    </cofactor>
</comment>
<feature type="region of interest" description="Disordered" evidence="20">
    <location>
        <begin position="778"/>
        <end position="799"/>
    </location>
</feature>
<evidence type="ECO:0000256" key="8">
    <source>
        <dbReference type="ARBA" id="ARBA00022737"/>
    </source>
</evidence>
<dbReference type="PROSITE" id="PS00333">
    <property type="entry name" value="DNA_LIGASE_A2"/>
    <property type="match status" value="1"/>
</dbReference>
<dbReference type="InterPro" id="IPR012308">
    <property type="entry name" value="DNA_ligase_ATP-dep_N"/>
</dbReference>
<dbReference type="Pfam" id="PF04679">
    <property type="entry name" value="DNA_ligase_A_C"/>
    <property type="match status" value="1"/>
</dbReference>
<evidence type="ECO:0000259" key="21">
    <source>
        <dbReference type="PROSITE" id="PS50160"/>
    </source>
</evidence>
<evidence type="ECO:0000256" key="1">
    <source>
        <dbReference type="ARBA" id="ARBA00001946"/>
    </source>
</evidence>
<gene>
    <name evidence="23" type="ORF">PCOL08062_LOCUS138</name>
</gene>
<dbReference type="CDD" id="cd07903">
    <property type="entry name" value="Adenylation_DNA_ligase_IV"/>
    <property type="match status" value="1"/>
</dbReference>
<keyword evidence="14" id="KW-0234">DNA repair</keyword>
<dbReference type="InterPro" id="IPR012310">
    <property type="entry name" value="DNA_ligase_ATP-dep_cent"/>
</dbReference>
<dbReference type="Gene3D" id="3.30.470.30">
    <property type="entry name" value="DNA ligase/mRNA capping enzyme"/>
    <property type="match status" value="1"/>
</dbReference>
<evidence type="ECO:0000256" key="6">
    <source>
        <dbReference type="ARBA" id="ARBA00022598"/>
    </source>
</evidence>
<dbReference type="Gene3D" id="2.40.50.140">
    <property type="entry name" value="Nucleic acid-binding proteins"/>
    <property type="match status" value="1"/>
</dbReference>
<evidence type="ECO:0000256" key="9">
    <source>
        <dbReference type="ARBA" id="ARBA00022741"/>
    </source>
</evidence>
<dbReference type="EC" id="6.5.1.1" evidence="4"/>
<dbReference type="PANTHER" id="PTHR45997:SF1">
    <property type="entry name" value="DNA LIGASE 4"/>
    <property type="match status" value="1"/>
</dbReference>
<evidence type="ECO:0000313" key="23">
    <source>
        <dbReference type="EMBL" id="CAD8227612.1"/>
    </source>
</evidence>
<dbReference type="Pfam" id="PF04675">
    <property type="entry name" value="DNA_ligase_A_N"/>
    <property type="match status" value="1"/>
</dbReference>
<keyword evidence="9" id="KW-0547">Nucleotide-binding</keyword>
<keyword evidence="12" id="KW-0460">Magnesium</keyword>
<keyword evidence="8" id="KW-0677">Repeat</keyword>
<dbReference type="GO" id="GO:0006310">
    <property type="term" value="P:DNA recombination"/>
    <property type="evidence" value="ECO:0007669"/>
    <property type="project" value="UniProtKB-KW"/>
</dbReference>
<evidence type="ECO:0000256" key="3">
    <source>
        <dbReference type="ARBA" id="ARBA00007572"/>
    </source>
</evidence>
<dbReference type="GO" id="GO:0006303">
    <property type="term" value="P:double-strand break repair via nonhomologous end joining"/>
    <property type="evidence" value="ECO:0007669"/>
    <property type="project" value="TreeGrafter"/>
</dbReference>
<evidence type="ECO:0000256" key="10">
    <source>
        <dbReference type="ARBA" id="ARBA00022763"/>
    </source>
</evidence>
<feature type="domain" description="ATP-dependent DNA ligase family profile" evidence="21">
    <location>
        <begin position="400"/>
        <end position="556"/>
    </location>
</feature>
<evidence type="ECO:0000256" key="16">
    <source>
        <dbReference type="ARBA" id="ARBA00030676"/>
    </source>
</evidence>
<evidence type="ECO:0000256" key="13">
    <source>
        <dbReference type="ARBA" id="ARBA00023172"/>
    </source>
</evidence>
<dbReference type="Pfam" id="PF01068">
    <property type="entry name" value="DNA_ligase_A_M"/>
    <property type="match status" value="1"/>
</dbReference>
<keyword evidence="6" id="KW-0436">Ligase</keyword>
<comment type="subcellular location">
    <subcellularLocation>
        <location evidence="2">Nucleus</location>
    </subcellularLocation>
</comment>
<dbReference type="InterPro" id="IPR029710">
    <property type="entry name" value="LIG4"/>
</dbReference>
<name>A0A7R9T7J1_9VIRI</name>
<evidence type="ECO:0000256" key="19">
    <source>
        <dbReference type="RuleBase" id="RU004196"/>
    </source>
</evidence>
<organism evidence="23">
    <name type="scientific">Prasinoderma coloniale</name>
    <dbReference type="NCBI Taxonomy" id="156133"/>
    <lineage>
        <taxon>Eukaryota</taxon>
        <taxon>Viridiplantae</taxon>
        <taxon>Prasinodermophyta</taxon>
        <taxon>Prasinodermophyceae</taxon>
        <taxon>Prasinodermales</taxon>
        <taxon>Prasinodermaceae</taxon>
        <taxon>Prasinoderma</taxon>
    </lineage>
</organism>
<evidence type="ECO:0000256" key="5">
    <source>
        <dbReference type="ARBA" id="ARBA00022073"/>
    </source>
</evidence>
<dbReference type="PANTHER" id="PTHR45997">
    <property type="entry name" value="DNA LIGASE 4"/>
    <property type="match status" value="1"/>
</dbReference>
<evidence type="ECO:0000256" key="7">
    <source>
        <dbReference type="ARBA" id="ARBA00022723"/>
    </source>
</evidence>
<evidence type="ECO:0000256" key="20">
    <source>
        <dbReference type="SAM" id="MobiDB-lite"/>
    </source>
</evidence>